<evidence type="ECO:0000256" key="1">
    <source>
        <dbReference type="ARBA" id="ARBA00022801"/>
    </source>
</evidence>
<reference evidence="3" key="1">
    <citation type="submission" date="2020-05" db="EMBL/GenBank/DDBJ databases">
        <authorList>
            <person name="Chiriac C."/>
            <person name="Salcher M."/>
            <person name="Ghai R."/>
            <person name="Kavagutti S V."/>
        </authorList>
    </citation>
    <scope>NUCLEOTIDE SEQUENCE</scope>
</reference>
<dbReference type="PANTHER" id="PTHR43540">
    <property type="entry name" value="PEROXYUREIDOACRYLATE/UREIDOACRYLATE AMIDOHYDROLASE-RELATED"/>
    <property type="match status" value="1"/>
</dbReference>
<dbReference type="EMBL" id="CAEZTK010000068">
    <property type="protein sequence ID" value="CAB4572480.1"/>
    <property type="molecule type" value="Genomic_DNA"/>
</dbReference>
<evidence type="ECO:0000313" key="3">
    <source>
        <dbReference type="EMBL" id="CAB4572480.1"/>
    </source>
</evidence>
<dbReference type="Gene3D" id="3.40.50.850">
    <property type="entry name" value="Isochorismatase-like"/>
    <property type="match status" value="1"/>
</dbReference>
<dbReference type="SUPFAM" id="SSF52499">
    <property type="entry name" value="Isochorismatase-like hydrolases"/>
    <property type="match status" value="1"/>
</dbReference>
<dbReference type="InterPro" id="IPR050272">
    <property type="entry name" value="Isochorismatase-like_hydrls"/>
</dbReference>
<dbReference type="GO" id="GO:0016787">
    <property type="term" value="F:hydrolase activity"/>
    <property type="evidence" value="ECO:0007669"/>
    <property type="project" value="UniProtKB-KW"/>
</dbReference>
<organism evidence="3">
    <name type="scientific">freshwater metagenome</name>
    <dbReference type="NCBI Taxonomy" id="449393"/>
    <lineage>
        <taxon>unclassified sequences</taxon>
        <taxon>metagenomes</taxon>
        <taxon>ecological metagenomes</taxon>
    </lineage>
</organism>
<dbReference type="InterPro" id="IPR036380">
    <property type="entry name" value="Isochorismatase-like_sf"/>
</dbReference>
<sequence length="207" mass="23069">MDLSKNMALVVVDPLRRFTVKGAPFEVDGAESIVNGINELANHFRQNSLPVIWVSRLIRPQLSLGTRTSAKYKGMNAAFTGEWAEMDHRLEIKPEDYVIFKPRHSSFHDTDLEIILRENGVKETWLCGFTFNVCVLATAFDAVAKDFKVKFVVDLCGTLPSKFDEKTVDSASIHEYTKIISDYAVGEMIASHDAPKILAQSSSGISN</sequence>
<feature type="domain" description="Isochorismatase-like" evidence="2">
    <location>
        <begin position="8"/>
        <end position="167"/>
    </location>
</feature>
<evidence type="ECO:0000259" key="2">
    <source>
        <dbReference type="Pfam" id="PF00857"/>
    </source>
</evidence>
<dbReference type="AlphaFoldDB" id="A0A6J6E7B9"/>
<dbReference type="PANTHER" id="PTHR43540:SF6">
    <property type="entry name" value="ISOCHORISMATASE-LIKE DOMAIN-CONTAINING PROTEIN"/>
    <property type="match status" value="1"/>
</dbReference>
<dbReference type="InterPro" id="IPR000868">
    <property type="entry name" value="Isochorismatase-like_dom"/>
</dbReference>
<proteinExistence type="predicted"/>
<keyword evidence="1" id="KW-0378">Hydrolase</keyword>
<name>A0A6J6E7B9_9ZZZZ</name>
<accession>A0A6J6E7B9</accession>
<dbReference type="Pfam" id="PF00857">
    <property type="entry name" value="Isochorismatase"/>
    <property type="match status" value="1"/>
</dbReference>
<protein>
    <submittedName>
        <fullName evidence="3">Unannotated protein</fullName>
    </submittedName>
</protein>
<dbReference type="CDD" id="cd00431">
    <property type="entry name" value="cysteine_hydrolases"/>
    <property type="match status" value="1"/>
</dbReference>
<gene>
    <name evidence="3" type="ORF">UFOPK1643_00856</name>
</gene>